<evidence type="ECO:0000256" key="2">
    <source>
        <dbReference type="ARBA" id="ARBA00022676"/>
    </source>
</evidence>
<feature type="compositionally biased region" description="Polar residues" evidence="4">
    <location>
        <begin position="1"/>
        <end position="14"/>
    </location>
</feature>
<dbReference type="GO" id="GO:0006487">
    <property type="term" value="P:protein N-linked glycosylation"/>
    <property type="evidence" value="ECO:0007669"/>
    <property type="project" value="TreeGrafter"/>
</dbReference>
<proteinExistence type="inferred from homology"/>
<dbReference type="Gene3D" id="3.90.550.10">
    <property type="entry name" value="Spore Coat Polysaccharide Biosynthesis Protein SpsA, Chain A"/>
    <property type="match status" value="1"/>
</dbReference>
<name>W7HS67_9PEZI</name>
<feature type="compositionally biased region" description="Low complexity" evidence="4">
    <location>
        <begin position="70"/>
        <end position="85"/>
    </location>
</feature>
<accession>W7HS67</accession>
<gene>
    <name evidence="5" type="ORF">DRE_03698</name>
</gene>
<evidence type="ECO:0000256" key="3">
    <source>
        <dbReference type="ARBA" id="ARBA00022679"/>
    </source>
</evidence>
<dbReference type="HOGENOM" id="CLU_021434_3_0_1"/>
<dbReference type="PANTHER" id="PTHR31306">
    <property type="entry name" value="ALPHA-1,6-MANNOSYLTRANSFERASE MNN11-RELATED"/>
    <property type="match status" value="1"/>
</dbReference>
<evidence type="ECO:0000256" key="4">
    <source>
        <dbReference type="SAM" id="MobiDB-lite"/>
    </source>
</evidence>
<keyword evidence="2" id="KW-0328">Glycosyltransferase</keyword>
<keyword evidence="3" id="KW-0808">Transferase</keyword>
<dbReference type="OrthoDB" id="407658at2759"/>
<dbReference type="PANTHER" id="PTHR31306:SF5">
    <property type="entry name" value="ALPHA-1,6-MANNOSYLTRANSFERASE MNN10-RELATED"/>
    <property type="match status" value="1"/>
</dbReference>
<dbReference type="InterPro" id="IPR029044">
    <property type="entry name" value="Nucleotide-diphossugar_trans"/>
</dbReference>
<evidence type="ECO:0000256" key="1">
    <source>
        <dbReference type="ARBA" id="ARBA00005664"/>
    </source>
</evidence>
<keyword evidence="6" id="KW-1185">Reference proteome</keyword>
<feature type="compositionally biased region" description="Polar residues" evidence="4">
    <location>
        <begin position="38"/>
        <end position="55"/>
    </location>
</feature>
<evidence type="ECO:0000313" key="5">
    <source>
        <dbReference type="EMBL" id="EWC46936.1"/>
    </source>
</evidence>
<feature type="compositionally biased region" description="Basic and acidic residues" evidence="4">
    <location>
        <begin position="15"/>
        <end position="31"/>
    </location>
</feature>
<dbReference type="EMBL" id="KI966413">
    <property type="protein sequence ID" value="EWC46936.1"/>
    <property type="molecule type" value="Genomic_DNA"/>
</dbReference>
<dbReference type="GO" id="GO:0016757">
    <property type="term" value="F:glycosyltransferase activity"/>
    <property type="evidence" value="ECO:0007669"/>
    <property type="project" value="UniProtKB-KW"/>
</dbReference>
<dbReference type="Proteomes" id="UP000024837">
    <property type="component" value="Unassembled WGS sequence"/>
</dbReference>
<dbReference type="Pfam" id="PF05637">
    <property type="entry name" value="Glyco_transf_34"/>
    <property type="match status" value="1"/>
</dbReference>
<organism evidence="5 6">
    <name type="scientific">Drechslerella stenobrocha 248</name>
    <dbReference type="NCBI Taxonomy" id="1043628"/>
    <lineage>
        <taxon>Eukaryota</taxon>
        <taxon>Fungi</taxon>
        <taxon>Dikarya</taxon>
        <taxon>Ascomycota</taxon>
        <taxon>Pezizomycotina</taxon>
        <taxon>Orbiliomycetes</taxon>
        <taxon>Orbiliales</taxon>
        <taxon>Orbiliaceae</taxon>
        <taxon>Drechslerella</taxon>
    </lineage>
</organism>
<dbReference type="AlphaFoldDB" id="W7HS67"/>
<evidence type="ECO:0000313" key="6">
    <source>
        <dbReference type="Proteomes" id="UP000024837"/>
    </source>
</evidence>
<feature type="region of interest" description="Disordered" evidence="4">
    <location>
        <begin position="1"/>
        <end position="87"/>
    </location>
</feature>
<comment type="similarity">
    <text evidence="1">Belongs to the glycosyltransferase 34 family.</text>
</comment>
<protein>
    <submittedName>
        <fullName evidence="5">Uncharacterized protein</fullName>
    </submittedName>
</protein>
<sequence>MAASTTSTLPTSQVSERKSGHSRESSRDKFNFARNGIPTPNGTSLPISHSRNSSWDSKKNDDPIPPRLTPPSISILPSSTPSTRRNSNDYGFSFSSVPISSYSHPNSPASSTLSWATDKLATSTQTSKKLLHRIGLSKLSTSFSYDSEKYAYPSDASNHYCSSPNEKAMYHYPKPAKYHSTFCSAPIGYAFFHLKRHLQSLLRPRRFFSLLISLLLLTYFFRSPLADFYRSSRFLGGGSKYVIILAANQGGGVLGWKGEKEWFVERESIKNKKAYAARHGYTLEIRDMKSMRRYAHEWREGWEKVDTLKRTMKKYPEAEWFWYLDIQTLIMQPELSLQQHIFERLGKITYRDINKHNPLNITHPPLRKDLDEVSRSRVGDGDESSISMLVPQDCSGFNLAAAVNIWTA</sequence>
<dbReference type="GO" id="GO:0000139">
    <property type="term" value="C:Golgi membrane"/>
    <property type="evidence" value="ECO:0007669"/>
    <property type="project" value="TreeGrafter"/>
</dbReference>
<reference evidence="5 6" key="1">
    <citation type="submission" date="2013-05" db="EMBL/GenBank/DDBJ databases">
        <title>Drechslerella stenobrocha genome reveals carnivorous origination and mechanical trapping mechanism of predatory fungi.</title>
        <authorList>
            <person name="Liu X."/>
            <person name="Zhang W."/>
            <person name="Liu K."/>
        </authorList>
    </citation>
    <scope>NUCLEOTIDE SEQUENCE [LARGE SCALE GENOMIC DNA]</scope>
    <source>
        <strain evidence="5 6">248</strain>
    </source>
</reference>
<dbReference type="InterPro" id="IPR008630">
    <property type="entry name" value="Glyco_trans_34"/>
</dbReference>